<dbReference type="CDD" id="cd07185">
    <property type="entry name" value="OmpA_C-like"/>
    <property type="match status" value="1"/>
</dbReference>
<comment type="caution">
    <text evidence="4">The sequence shown here is derived from an EMBL/GenBank/DDBJ whole genome shotgun (WGS) entry which is preliminary data.</text>
</comment>
<dbReference type="InterPro" id="IPR050330">
    <property type="entry name" value="Bact_OuterMem_StrucFunc"/>
</dbReference>
<evidence type="ECO:0000256" key="1">
    <source>
        <dbReference type="PROSITE-ProRule" id="PRU00473"/>
    </source>
</evidence>
<keyword evidence="5" id="KW-1185">Reference proteome</keyword>
<dbReference type="PROSITE" id="PS51123">
    <property type="entry name" value="OMPA_2"/>
    <property type="match status" value="1"/>
</dbReference>
<dbReference type="PANTHER" id="PTHR30329:SF21">
    <property type="entry name" value="LIPOPROTEIN YIAD-RELATED"/>
    <property type="match status" value="1"/>
</dbReference>
<reference evidence="4" key="1">
    <citation type="submission" date="2021-06" db="EMBL/GenBank/DDBJ databases">
        <title>Thalassococcus sp. CAU 1522 isolated from sea sand, Republic of Korea.</title>
        <authorList>
            <person name="Kim W."/>
        </authorList>
    </citation>
    <scope>NUCLEOTIDE SEQUENCE</scope>
    <source>
        <strain evidence="4">CAU 1522</strain>
    </source>
</reference>
<evidence type="ECO:0000259" key="3">
    <source>
        <dbReference type="PROSITE" id="PS51123"/>
    </source>
</evidence>
<evidence type="ECO:0000256" key="2">
    <source>
        <dbReference type="SAM" id="MobiDB-lite"/>
    </source>
</evidence>
<name>A0ABS6N809_9RHOB</name>
<protein>
    <submittedName>
        <fullName evidence="4">OmpA family protein</fullName>
    </submittedName>
</protein>
<gene>
    <name evidence="4" type="ORF">KUH32_10265</name>
</gene>
<organism evidence="4 5">
    <name type="scientific">Thalassococcus arenae</name>
    <dbReference type="NCBI Taxonomy" id="2851652"/>
    <lineage>
        <taxon>Bacteria</taxon>
        <taxon>Pseudomonadati</taxon>
        <taxon>Pseudomonadota</taxon>
        <taxon>Alphaproteobacteria</taxon>
        <taxon>Rhodobacterales</taxon>
        <taxon>Roseobacteraceae</taxon>
        <taxon>Thalassococcus</taxon>
    </lineage>
</organism>
<evidence type="ECO:0000313" key="4">
    <source>
        <dbReference type="EMBL" id="MBV2360158.1"/>
    </source>
</evidence>
<evidence type="ECO:0000313" key="5">
    <source>
        <dbReference type="Proteomes" id="UP001166293"/>
    </source>
</evidence>
<keyword evidence="1" id="KW-0472">Membrane</keyword>
<accession>A0ABS6N809</accession>
<feature type="domain" description="OmpA-like" evidence="3">
    <location>
        <begin position="485"/>
        <end position="602"/>
    </location>
</feature>
<dbReference type="EMBL" id="JAHRWL010000001">
    <property type="protein sequence ID" value="MBV2360158.1"/>
    <property type="molecule type" value="Genomic_DNA"/>
</dbReference>
<dbReference type="RefSeq" id="WP_217777926.1">
    <property type="nucleotide sequence ID" value="NZ_JAHRWL010000001.1"/>
</dbReference>
<dbReference type="InterPro" id="IPR006665">
    <property type="entry name" value="OmpA-like"/>
</dbReference>
<sequence>MRLSTAFTLAGIFSAAAVICVLAAMFAVRLIEDASRISVDTALETEGLSWAETDVNGLEVYLIGTAPDEAARFQAMSVAGRIVDASRLIDQMLVAEAEGIAPPRFSIEILRNDAGISLIGLVPATTDRQALIETFSDMANGAGVSDLLEAADFPEPDGWSATLRFATGALRDLPRSKISVDADRVAIKAMVDSEEHKRRIEADLARRKPENLRLALEISAPRPVISPFALRFVIDENGPRFDACSAQNEDGRDRILRAAARVGLEGKSNCTIGLGVPSKRWPDAVELAIAKLGELGQGSVTFANADIALVAAEGTDQALFDRIVGELESALPDVFALNAVLPKTPDTSAGPIEFSAVLSPEGAVQLRGRIGSEVARQTADSLARARFGSSTVYLATRVDDTVPAGWQVRVVAAIEALAKLANGSVTVTPDAVTVTGITGSQQASTEIAALLIEKLGETAKFDIDIDYEKKLDPTLGLPTPEECERGIVEIIGDRKLSFEPGSATLDASAKDILDEVAELLRKCEDIPLEIGGHTDSQGREVMNQELSQARAQAVLDALRNRRVLVASYTVKGYGETQPIADNGTEEGREANRRIEFRLIRPETTDQEGTAQDNAEQQGAGTGSTEETADE</sequence>
<dbReference type="Pfam" id="PF00691">
    <property type="entry name" value="OmpA"/>
    <property type="match status" value="1"/>
</dbReference>
<feature type="region of interest" description="Disordered" evidence="2">
    <location>
        <begin position="577"/>
        <end position="630"/>
    </location>
</feature>
<dbReference type="Proteomes" id="UP001166293">
    <property type="component" value="Unassembled WGS sequence"/>
</dbReference>
<proteinExistence type="predicted"/>
<feature type="compositionally biased region" description="Basic and acidic residues" evidence="2">
    <location>
        <begin position="585"/>
        <end position="603"/>
    </location>
</feature>
<dbReference type="PANTHER" id="PTHR30329">
    <property type="entry name" value="STATOR ELEMENT OF FLAGELLAR MOTOR COMPLEX"/>
    <property type="match status" value="1"/>
</dbReference>
<feature type="compositionally biased region" description="Polar residues" evidence="2">
    <location>
        <begin position="606"/>
        <end position="630"/>
    </location>
</feature>